<comment type="similarity">
    <text evidence="1">Belongs to the helicase family. RecQ subfamily.</text>
</comment>
<dbReference type="PANTHER" id="PTHR13710:SF153">
    <property type="entry name" value="RECQ-LIKE DNA HELICASE BLM"/>
    <property type="match status" value="1"/>
</dbReference>
<dbReference type="PROSITE" id="PS51194">
    <property type="entry name" value="HELICASE_CTER"/>
    <property type="match status" value="1"/>
</dbReference>
<dbReference type="GO" id="GO:0003677">
    <property type="term" value="F:DNA binding"/>
    <property type="evidence" value="ECO:0007669"/>
    <property type="project" value="UniProtKB-KW"/>
</dbReference>
<keyword evidence="10" id="KW-0347">Helicase</keyword>
<evidence type="ECO:0000256" key="8">
    <source>
        <dbReference type="ARBA" id="ARBA00034808"/>
    </source>
</evidence>
<evidence type="ECO:0000256" key="3">
    <source>
        <dbReference type="ARBA" id="ARBA00022840"/>
    </source>
</evidence>
<dbReference type="GO" id="GO:0005694">
    <property type="term" value="C:chromosome"/>
    <property type="evidence" value="ECO:0007669"/>
    <property type="project" value="TreeGrafter"/>
</dbReference>
<comment type="caution">
    <text evidence="10">The sequence shown here is derived from an EMBL/GenBank/DDBJ whole genome shotgun (WGS) entry which is preliminary data.</text>
</comment>
<dbReference type="SMART" id="SM00490">
    <property type="entry name" value="HELICc"/>
    <property type="match status" value="1"/>
</dbReference>
<accession>A0A6S7J141</accession>
<evidence type="ECO:0000256" key="5">
    <source>
        <dbReference type="ARBA" id="ARBA00023235"/>
    </source>
</evidence>
<evidence type="ECO:0000313" key="10">
    <source>
        <dbReference type="EMBL" id="CAB4022829.1"/>
    </source>
</evidence>
<proteinExistence type="inferred from homology"/>
<dbReference type="SUPFAM" id="SSF52540">
    <property type="entry name" value="P-loop containing nucleoside triphosphate hydrolases"/>
    <property type="match status" value="1"/>
</dbReference>
<dbReference type="Gene3D" id="3.40.50.300">
    <property type="entry name" value="P-loop containing nucleotide triphosphate hydrolases"/>
    <property type="match status" value="2"/>
</dbReference>
<evidence type="ECO:0000256" key="1">
    <source>
        <dbReference type="ARBA" id="ARBA00005446"/>
    </source>
</evidence>
<name>A0A6S7J141_PARCT</name>
<dbReference type="GO" id="GO:0009378">
    <property type="term" value="F:four-way junction helicase activity"/>
    <property type="evidence" value="ECO:0007669"/>
    <property type="project" value="TreeGrafter"/>
</dbReference>
<dbReference type="EMBL" id="CACRXK020012181">
    <property type="protein sequence ID" value="CAB4022829.1"/>
    <property type="molecule type" value="Genomic_DNA"/>
</dbReference>
<keyword evidence="4" id="KW-0238">DNA-binding</keyword>
<evidence type="ECO:0000313" key="11">
    <source>
        <dbReference type="Proteomes" id="UP001152795"/>
    </source>
</evidence>
<dbReference type="GO" id="GO:0005634">
    <property type="term" value="C:nucleus"/>
    <property type="evidence" value="ECO:0007669"/>
    <property type="project" value="TreeGrafter"/>
</dbReference>
<dbReference type="PANTHER" id="PTHR13710">
    <property type="entry name" value="DNA HELICASE RECQ FAMILY MEMBER"/>
    <property type="match status" value="1"/>
</dbReference>
<dbReference type="AlphaFoldDB" id="A0A6S7J141"/>
<organism evidence="10 11">
    <name type="scientific">Paramuricea clavata</name>
    <name type="common">Red gorgonian</name>
    <name type="synonym">Violescent sea-whip</name>
    <dbReference type="NCBI Taxonomy" id="317549"/>
    <lineage>
        <taxon>Eukaryota</taxon>
        <taxon>Metazoa</taxon>
        <taxon>Cnidaria</taxon>
        <taxon>Anthozoa</taxon>
        <taxon>Octocorallia</taxon>
        <taxon>Malacalcyonacea</taxon>
        <taxon>Plexauridae</taxon>
        <taxon>Paramuricea</taxon>
    </lineage>
</organism>
<dbReference type="Pfam" id="PF00270">
    <property type="entry name" value="DEAD"/>
    <property type="match status" value="1"/>
</dbReference>
<evidence type="ECO:0000256" key="7">
    <source>
        <dbReference type="ARBA" id="ARBA00034617"/>
    </source>
</evidence>
<dbReference type="GO" id="GO:0005737">
    <property type="term" value="C:cytoplasm"/>
    <property type="evidence" value="ECO:0007669"/>
    <property type="project" value="TreeGrafter"/>
</dbReference>
<dbReference type="PROSITE" id="PS51192">
    <property type="entry name" value="HELICASE_ATP_BIND_1"/>
    <property type="match status" value="1"/>
</dbReference>
<keyword evidence="10" id="KW-0378">Hydrolase</keyword>
<dbReference type="OrthoDB" id="5982332at2759"/>
<keyword evidence="6" id="KW-0539">Nucleus</keyword>
<dbReference type="Proteomes" id="UP001152795">
    <property type="component" value="Unassembled WGS sequence"/>
</dbReference>
<keyword evidence="5" id="KW-0413">Isomerase</keyword>
<sequence length="329" mass="36685">MKVSLNSFFHGIGFALQKCKFDGVFLKVKQYKILDALISGRDVIGVLPTGYGKSIIFQLLPFLHEYHSISDAGNIVIVVAPLNALIEDQIKSLRKRGVSAGMLRTKPQNMRTIADNTNYDSHSDSNTDENNIDNELEQDAGNELSSIRSGKFLLLFIHPEGFISCREGRKILTSEPYQKNVVCCVVDEAHLVYEWGEDFRPDFSKLSQLRALFPCTPMLALTASAHQSETHDPSKCLFAQFHAAQTDKMKSEILEQLTGESERHNIRVVFATVAIGLGVNIPNVRQVIHIGPPRTIESYYQEIGRAGRDGRSARAVLYYNGSDIATNKP</sequence>
<dbReference type="EC" id="5.6.2.4" evidence="8"/>
<dbReference type="GO" id="GO:0043138">
    <property type="term" value="F:3'-5' DNA helicase activity"/>
    <property type="evidence" value="ECO:0007669"/>
    <property type="project" value="UniProtKB-EC"/>
</dbReference>
<evidence type="ECO:0000256" key="4">
    <source>
        <dbReference type="ARBA" id="ARBA00023125"/>
    </source>
</evidence>
<evidence type="ECO:0000256" key="2">
    <source>
        <dbReference type="ARBA" id="ARBA00022741"/>
    </source>
</evidence>
<dbReference type="SMART" id="SM00487">
    <property type="entry name" value="DEXDc"/>
    <property type="match status" value="1"/>
</dbReference>
<evidence type="ECO:0000256" key="6">
    <source>
        <dbReference type="ARBA" id="ARBA00023242"/>
    </source>
</evidence>
<dbReference type="GO" id="GO:0000724">
    <property type="term" value="P:double-strand break repair via homologous recombination"/>
    <property type="evidence" value="ECO:0007669"/>
    <property type="project" value="TreeGrafter"/>
</dbReference>
<evidence type="ECO:0000256" key="9">
    <source>
        <dbReference type="ARBA" id="ARBA00044542"/>
    </source>
</evidence>
<dbReference type="InterPro" id="IPR014001">
    <property type="entry name" value="Helicase_ATP-bd"/>
</dbReference>
<gene>
    <name evidence="10" type="ORF">PACLA_8A069499</name>
</gene>
<dbReference type="InterPro" id="IPR001650">
    <property type="entry name" value="Helicase_C-like"/>
</dbReference>
<keyword evidence="3" id="KW-0067">ATP-binding</keyword>
<reference evidence="10" key="1">
    <citation type="submission" date="2020-04" db="EMBL/GenBank/DDBJ databases">
        <authorList>
            <person name="Alioto T."/>
            <person name="Alioto T."/>
            <person name="Gomez Garrido J."/>
        </authorList>
    </citation>
    <scope>NUCLEOTIDE SEQUENCE</scope>
    <source>
        <strain evidence="10">A484AB</strain>
    </source>
</reference>
<dbReference type="InterPro" id="IPR027417">
    <property type="entry name" value="P-loop_NTPase"/>
</dbReference>
<dbReference type="InterPro" id="IPR011545">
    <property type="entry name" value="DEAD/DEAH_box_helicase_dom"/>
</dbReference>
<feature type="non-terminal residue" evidence="10">
    <location>
        <position position="329"/>
    </location>
</feature>
<dbReference type="Pfam" id="PF00271">
    <property type="entry name" value="Helicase_C"/>
    <property type="match status" value="1"/>
</dbReference>
<dbReference type="GO" id="GO:0005524">
    <property type="term" value="F:ATP binding"/>
    <property type="evidence" value="ECO:0007669"/>
    <property type="project" value="UniProtKB-KW"/>
</dbReference>
<protein>
    <recommendedName>
        <fullName evidence="8">DNA 3'-5' helicase</fullName>
        <ecNumber evidence="8">5.6.2.4</ecNumber>
    </recommendedName>
    <alternativeName>
        <fullName evidence="9">DNA 3'-5' helicase BLM</fullName>
    </alternativeName>
</protein>
<keyword evidence="2" id="KW-0547">Nucleotide-binding</keyword>
<comment type="catalytic activity">
    <reaction evidence="7">
        <text>Couples ATP hydrolysis with the unwinding of duplex DNA by translocating in the 3'-5' direction.</text>
        <dbReference type="EC" id="5.6.2.4"/>
    </reaction>
</comment>
<keyword evidence="11" id="KW-1185">Reference proteome</keyword>